<reference evidence="2" key="2">
    <citation type="submission" date="2020-02" db="EMBL/GenBank/DDBJ databases">
        <authorList>
            <consortium name="NCBI Pathogen Detection Project"/>
        </authorList>
    </citation>
    <scope>NUCLEOTIDE SEQUENCE</scope>
    <source>
        <strain evidence="2">MA.CK_07/00001464-1</strain>
    </source>
</reference>
<sequence>MNKLVKLSMLVASMIGTSSVIAAPQEGSTNISGSLTASTCTISLSTTEINIPTLTTETINAKDTDGIFTQIPVTISTKSCSGHPAWFTLSNSEGSLTAARGKFKFPDGKTGNPIYFTVSKKNQTSLINVNSSGTTNINAGDIKTMDINITRGTGTSSGYEGAYSSVLTFNFSYS</sequence>
<dbReference type="InterPro" id="IPR008966">
    <property type="entry name" value="Adhesion_dom_sf"/>
</dbReference>
<accession>A0A744QIH7</accession>
<evidence type="ECO:0000256" key="1">
    <source>
        <dbReference type="SAM" id="SignalP"/>
    </source>
</evidence>
<dbReference type="InterPro" id="IPR036937">
    <property type="entry name" value="Adhesion_dom_fimbrial_sf"/>
</dbReference>
<dbReference type="EMBL" id="DAAURU010000051">
    <property type="protein sequence ID" value="HAF2609604.1"/>
    <property type="molecule type" value="Genomic_DNA"/>
</dbReference>
<feature type="signal peptide" evidence="1">
    <location>
        <begin position="1"/>
        <end position="22"/>
    </location>
</feature>
<feature type="chain" id="PRO_5028483363" evidence="1">
    <location>
        <begin position="23"/>
        <end position="174"/>
    </location>
</feature>
<dbReference type="GO" id="GO:0009289">
    <property type="term" value="C:pilus"/>
    <property type="evidence" value="ECO:0007669"/>
    <property type="project" value="InterPro"/>
</dbReference>
<gene>
    <name evidence="2" type="ORF">G8N50_005068</name>
</gene>
<dbReference type="AlphaFoldDB" id="A0A744QIH7"/>
<proteinExistence type="predicted"/>
<evidence type="ECO:0000313" key="2">
    <source>
        <dbReference type="EMBL" id="HAF2609604.1"/>
    </source>
</evidence>
<dbReference type="Gene3D" id="2.60.40.1090">
    <property type="entry name" value="Fimbrial-type adhesion domain"/>
    <property type="match status" value="1"/>
</dbReference>
<organism evidence="2">
    <name type="scientific">Salmonella enterica</name>
    <name type="common">Salmonella choleraesuis</name>
    <dbReference type="NCBI Taxonomy" id="28901"/>
    <lineage>
        <taxon>Bacteria</taxon>
        <taxon>Pseudomonadati</taxon>
        <taxon>Pseudomonadota</taxon>
        <taxon>Gammaproteobacteria</taxon>
        <taxon>Enterobacterales</taxon>
        <taxon>Enterobacteriaceae</taxon>
        <taxon>Salmonella</taxon>
    </lineage>
</organism>
<protein>
    <submittedName>
        <fullName evidence="2">Type 1 fimbrial protein</fullName>
    </submittedName>
</protein>
<keyword evidence="1" id="KW-0732">Signal</keyword>
<reference evidence="2" key="1">
    <citation type="journal article" date="2018" name="Genome Biol.">
        <title>SKESA: strategic k-mer extension for scrupulous assemblies.</title>
        <authorList>
            <person name="Souvorov A."/>
            <person name="Agarwala R."/>
            <person name="Lipman D.J."/>
        </authorList>
    </citation>
    <scope>NUCLEOTIDE SEQUENCE</scope>
    <source>
        <strain evidence="2">MA.CK_07/00001464-1</strain>
    </source>
</reference>
<dbReference type="GO" id="GO:0007155">
    <property type="term" value="P:cell adhesion"/>
    <property type="evidence" value="ECO:0007669"/>
    <property type="project" value="InterPro"/>
</dbReference>
<name>A0A744QIH7_SALER</name>
<dbReference type="SUPFAM" id="SSF49401">
    <property type="entry name" value="Bacterial adhesins"/>
    <property type="match status" value="1"/>
</dbReference>
<comment type="caution">
    <text evidence="2">The sequence shown here is derived from an EMBL/GenBank/DDBJ whole genome shotgun (WGS) entry which is preliminary data.</text>
</comment>